<sequence length="697" mass="79740">MNISILTEHSLWWLLPIVVLAVALVYVQYFYKNSLKNDLSLAKILTLASLRALVYIGLLFLLLNPSIKYSQKHIEKPLLIWAQDNSQSLKLGKDSLYYQTQYLADVDAVLKKMSQKYEIQKLGFGDEVNVQKDFDFTDQSSDYAALFTYLKNNVKAGQQTQLILAGDGLYNKGNDARFLVQEVKCPVHTIALGDAASQKDLSVVFLRSNKLAFLKSNTPVRLGIKADYCKGEEIVIQLDSDTETLYRDTLAIPNESYYVEKDFFIIPQKSGLQKYRLSLKALKGESNRKNNKGEMLIDVLDSKRKIAICYDSYHPDIAAIHSALTEQSNTSVRLIDVSKKQVDFSDFNLMIFYQLPSVKHVGGNFLNQLTHSRVPFMLILGGVSDLNLLNRLSLGLNVEQSQDLYQNARMAYSDKFSLFEMDEEDKKAFSTFPPLMSPMGKYGFNQESHVMGTQIVKAVSTETPLIAFSQRDDQKQAYILGEGLWRWKLQDYKLNQSHEHFNALLNRMVQYLALKVKRNQLMIQYDKVYKERDAIRIEAQVYDETYQATNKADLKFILKNEKNEAFSYQFERSGKVYVLDLNNLPSGEYQFEASVKAFDQEFIQKGSFVVRSENLESKQLQANPAFLKDLSELSGGEHFSLSQMSQLADTLLANKTIKARISVENHFSSVLNFSCILCFVVILLGLEWFLRKYWLGI</sequence>
<dbReference type="PANTHER" id="PTHR37947">
    <property type="entry name" value="BLL2462 PROTEIN"/>
    <property type="match status" value="1"/>
</dbReference>
<reference evidence="2 3" key="1">
    <citation type="submission" date="2019-01" db="EMBL/GenBank/DDBJ databases">
        <title>Ancylomarina salipaludis sp. nov., isolated from a salt marsh.</title>
        <authorList>
            <person name="Yoon J.-H."/>
        </authorList>
    </citation>
    <scope>NUCLEOTIDE SEQUENCE [LARGE SCALE GENOMIC DNA]</scope>
    <source>
        <strain evidence="2 3">SHSM-M15</strain>
    </source>
</reference>
<dbReference type="PANTHER" id="PTHR37947:SF1">
    <property type="entry name" value="BLL2462 PROTEIN"/>
    <property type="match status" value="1"/>
</dbReference>
<evidence type="ECO:0008006" key="4">
    <source>
        <dbReference type="Google" id="ProtNLM"/>
    </source>
</evidence>
<dbReference type="RefSeq" id="WP_129254365.1">
    <property type="nucleotide sequence ID" value="NZ_SAXA01000007.1"/>
</dbReference>
<protein>
    <recommendedName>
        <fullName evidence="4">VWA domain-containing protein</fullName>
    </recommendedName>
</protein>
<dbReference type="Proteomes" id="UP000289703">
    <property type="component" value="Unassembled WGS sequence"/>
</dbReference>
<keyword evidence="1" id="KW-1133">Transmembrane helix</keyword>
<evidence type="ECO:0000313" key="3">
    <source>
        <dbReference type="Proteomes" id="UP000289703"/>
    </source>
</evidence>
<dbReference type="AlphaFoldDB" id="A0A4Q1JL38"/>
<feature type="transmembrane region" description="Helical" evidence="1">
    <location>
        <begin position="43"/>
        <end position="63"/>
    </location>
</feature>
<organism evidence="2 3">
    <name type="scientific">Ancylomarina salipaludis</name>
    <dbReference type="NCBI Taxonomy" id="2501299"/>
    <lineage>
        <taxon>Bacteria</taxon>
        <taxon>Pseudomonadati</taxon>
        <taxon>Bacteroidota</taxon>
        <taxon>Bacteroidia</taxon>
        <taxon>Marinilabiliales</taxon>
        <taxon>Marinifilaceae</taxon>
        <taxon>Ancylomarina</taxon>
    </lineage>
</organism>
<keyword evidence="1" id="KW-0472">Membrane</keyword>
<gene>
    <name evidence="2" type="ORF">EO244_09140</name>
</gene>
<evidence type="ECO:0000313" key="2">
    <source>
        <dbReference type="EMBL" id="RXQ94437.1"/>
    </source>
</evidence>
<dbReference type="EMBL" id="SAXA01000007">
    <property type="protein sequence ID" value="RXQ94437.1"/>
    <property type="molecule type" value="Genomic_DNA"/>
</dbReference>
<comment type="caution">
    <text evidence="2">The sequence shown here is derived from an EMBL/GenBank/DDBJ whole genome shotgun (WGS) entry which is preliminary data.</text>
</comment>
<keyword evidence="1" id="KW-0812">Transmembrane</keyword>
<evidence type="ECO:0000256" key="1">
    <source>
        <dbReference type="SAM" id="Phobius"/>
    </source>
</evidence>
<keyword evidence="3" id="KW-1185">Reference proteome</keyword>
<proteinExistence type="predicted"/>
<feature type="transmembrane region" description="Helical" evidence="1">
    <location>
        <begin position="670"/>
        <end position="690"/>
    </location>
</feature>
<name>A0A4Q1JL38_9BACT</name>
<feature type="transmembrane region" description="Helical" evidence="1">
    <location>
        <begin position="12"/>
        <end position="31"/>
    </location>
</feature>
<dbReference type="OrthoDB" id="9763076at2"/>
<accession>A0A4Q1JL38</accession>